<accession>S9SBR2</accession>
<comment type="caution">
    <text evidence="1">The sequence shown here is derived from an EMBL/GenBank/DDBJ whole genome shotgun (WGS) entry which is preliminary data.</text>
</comment>
<evidence type="ECO:0000313" key="1">
    <source>
        <dbReference type="EMBL" id="EPY03357.1"/>
    </source>
</evidence>
<dbReference type="EMBL" id="AQPH01000002">
    <property type="protein sequence ID" value="EPY03357.1"/>
    <property type="molecule type" value="Genomic_DNA"/>
</dbReference>
<protein>
    <submittedName>
        <fullName evidence="1">Uncharacterized protein</fullName>
    </submittedName>
</protein>
<dbReference type="STRING" id="1316936.K678_00806"/>
<dbReference type="RefSeq" id="WP_021130549.1">
    <property type="nucleotide sequence ID" value="NZ_AQPH01000002.1"/>
</dbReference>
<dbReference type="OrthoDB" id="7361518at2"/>
<reference evidence="1 2" key="1">
    <citation type="submission" date="2013-04" db="EMBL/GenBank/DDBJ databases">
        <authorList>
            <person name="Kuznetsov B."/>
            <person name="Ivanovsky R."/>
        </authorList>
    </citation>
    <scope>NUCLEOTIDE SEQUENCE [LARGE SCALE GENOMIC DNA]</scope>
    <source>
        <strain evidence="1 2">MGU-K5</strain>
    </source>
</reference>
<dbReference type="Proteomes" id="UP000015350">
    <property type="component" value="Unassembled WGS sequence"/>
</dbReference>
<proteinExistence type="predicted"/>
<dbReference type="InterPro" id="IPR006311">
    <property type="entry name" value="TAT_signal"/>
</dbReference>
<gene>
    <name evidence="1" type="ORF">K678_00806</name>
</gene>
<name>S9SBR2_MAGFU</name>
<evidence type="ECO:0000313" key="2">
    <source>
        <dbReference type="Proteomes" id="UP000015350"/>
    </source>
</evidence>
<dbReference type="AlphaFoldDB" id="S9SBR2"/>
<sequence length="93" mass="9845">MDRRHFLRVTGLAGLGVVVGGREAAALKLVECSDDSTDTACKRIAEHEGFLRDMDRMLTEKGISDPAQRQALLAAATCPVCGVPLMPSATGAF</sequence>
<dbReference type="PROSITE" id="PS51318">
    <property type="entry name" value="TAT"/>
    <property type="match status" value="1"/>
</dbReference>
<organism evidence="1 2">
    <name type="scientific">Magnetospirillum fulvum MGU-K5</name>
    <dbReference type="NCBI Taxonomy" id="1316936"/>
    <lineage>
        <taxon>Bacteria</taxon>
        <taxon>Pseudomonadati</taxon>
        <taxon>Pseudomonadota</taxon>
        <taxon>Alphaproteobacteria</taxon>
        <taxon>Rhodospirillales</taxon>
        <taxon>Rhodospirillaceae</taxon>
        <taxon>Magnetospirillum</taxon>
    </lineage>
</organism>